<keyword evidence="2" id="KW-1185">Reference proteome</keyword>
<organism evidence="1 2">
    <name type="scientific">Leeia aquatica</name>
    <dbReference type="NCBI Taxonomy" id="2725557"/>
    <lineage>
        <taxon>Bacteria</taxon>
        <taxon>Pseudomonadati</taxon>
        <taxon>Pseudomonadota</taxon>
        <taxon>Betaproteobacteria</taxon>
        <taxon>Neisseriales</taxon>
        <taxon>Leeiaceae</taxon>
        <taxon>Leeia</taxon>
    </lineage>
</organism>
<proteinExistence type="predicted"/>
<dbReference type="AlphaFoldDB" id="A0A847RTV6"/>
<dbReference type="PANTHER" id="PTHR39338">
    <property type="entry name" value="BLL5662 PROTEIN-RELATED"/>
    <property type="match status" value="1"/>
</dbReference>
<comment type="caution">
    <text evidence="1">The sequence shown here is derived from an EMBL/GenBank/DDBJ whole genome shotgun (WGS) entry which is preliminary data.</text>
</comment>
<dbReference type="Pfam" id="PF05762">
    <property type="entry name" value="VWA_CoxE"/>
    <property type="match status" value="1"/>
</dbReference>
<sequence length="401" mass="46972">MTDPRALPVLLDFLLALRQAGVPASLREHLTLLEGMQRRLVEPGLESFYHWARLCYVKDEQHYDRYDRAFGQFFHGKEGLFSDLQRELPEDWLRHELTRLLSEEDKARLQAMDWQQLMDTLKQRLAEQHERHAGGNKWIGTGGTSPFGAQGYNPAGVRIGQAESRHRKAVKVWDQRLFRNLDDQVELDTRNLKVALRKLRRFARQGAAELLDLPATLRSTARQGGLLDLQWMPERHNTIKVLLLLDIGGSMDDHIRLCEKLFSAARSEFKHLETWYFHNCVYERVWRDNQRRWTEHTPTDQLLHTYDRSYKLIVVGDASMSPYELLYPGGSVEHNNPESGLTWLGRLYQAYPDHVWLNPVAENHWHFTESNHLIREQLGDRMFPLTLDGLDRAIRRLLRKG</sequence>
<evidence type="ECO:0000313" key="1">
    <source>
        <dbReference type="EMBL" id="NLR74640.1"/>
    </source>
</evidence>
<reference evidence="1 2" key="1">
    <citation type="submission" date="2020-04" db="EMBL/GenBank/DDBJ databases">
        <title>Draft genome of Leeia sp. IMCC25680.</title>
        <authorList>
            <person name="Song J."/>
            <person name="Cho J.-C."/>
        </authorList>
    </citation>
    <scope>NUCLEOTIDE SEQUENCE [LARGE SCALE GENOMIC DNA]</scope>
    <source>
        <strain evidence="1 2">IMCC25680</strain>
    </source>
</reference>
<accession>A0A847RTV6</accession>
<dbReference type="EMBL" id="JABAIM010000001">
    <property type="protein sequence ID" value="NLR74640.1"/>
    <property type="molecule type" value="Genomic_DNA"/>
</dbReference>
<dbReference type="Proteomes" id="UP000587991">
    <property type="component" value="Unassembled WGS sequence"/>
</dbReference>
<gene>
    <name evidence="1" type="ORF">HF682_05655</name>
</gene>
<evidence type="ECO:0000313" key="2">
    <source>
        <dbReference type="Proteomes" id="UP000587991"/>
    </source>
</evidence>
<protein>
    <submittedName>
        <fullName evidence="1">VWA domain-containing protein</fullName>
    </submittedName>
</protein>
<dbReference type="RefSeq" id="WP_168876241.1">
    <property type="nucleotide sequence ID" value="NZ_JABAIM010000001.1"/>
</dbReference>
<name>A0A847RTV6_9NEIS</name>
<dbReference type="InterPro" id="IPR008912">
    <property type="entry name" value="Uncharacterised_CoxE"/>
</dbReference>
<dbReference type="PANTHER" id="PTHR39338:SF7">
    <property type="entry name" value="BLL6692 PROTEIN"/>
    <property type="match status" value="1"/>
</dbReference>